<evidence type="ECO:0000313" key="2">
    <source>
        <dbReference type="Proteomes" id="UP001148737"/>
    </source>
</evidence>
<dbReference type="EMBL" id="JANAKD010000245">
    <property type="protein sequence ID" value="KAJ3495815.1"/>
    <property type="molecule type" value="Genomic_DNA"/>
</dbReference>
<gene>
    <name evidence="1" type="ORF">NLG97_g3121</name>
</gene>
<proteinExistence type="predicted"/>
<dbReference type="Proteomes" id="UP001148737">
    <property type="component" value="Unassembled WGS sequence"/>
</dbReference>
<organism evidence="1 2">
    <name type="scientific">Lecanicillium saksenae</name>
    <dbReference type="NCBI Taxonomy" id="468837"/>
    <lineage>
        <taxon>Eukaryota</taxon>
        <taxon>Fungi</taxon>
        <taxon>Dikarya</taxon>
        <taxon>Ascomycota</taxon>
        <taxon>Pezizomycotina</taxon>
        <taxon>Sordariomycetes</taxon>
        <taxon>Hypocreomycetidae</taxon>
        <taxon>Hypocreales</taxon>
        <taxon>Cordycipitaceae</taxon>
        <taxon>Lecanicillium</taxon>
    </lineage>
</organism>
<reference evidence="1" key="1">
    <citation type="submission" date="2022-07" db="EMBL/GenBank/DDBJ databases">
        <title>Genome Sequence of Lecanicillium saksenae.</title>
        <authorList>
            <person name="Buettner E."/>
        </authorList>
    </citation>
    <scope>NUCLEOTIDE SEQUENCE</scope>
    <source>
        <strain evidence="1">VT-O1</strain>
    </source>
</reference>
<evidence type="ECO:0000313" key="1">
    <source>
        <dbReference type="EMBL" id="KAJ3495815.1"/>
    </source>
</evidence>
<name>A0ACC1R0Q0_9HYPO</name>
<accession>A0ACC1R0Q0</accession>
<comment type="caution">
    <text evidence="1">The sequence shown here is derived from an EMBL/GenBank/DDBJ whole genome shotgun (WGS) entry which is preliminary data.</text>
</comment>
<protein>
    <submittedName>
        <fullName evidence="1">Uncharacterized protein</fullName>
    </submittedName>
</protein>
<sequence>MKHCGLVRNAALALPQARPRLIPQRFSNAIWTENKECRLRKEKAIEQMKRWSSTAAHGIAVYSDGSKSERDRGGYGFVVYRDKRVIAKGKDQIGKGEVFDAEVTGALEGLRAAAAQRQPDEQITVCIDNTAVIDCIGATAPPSSQIAFRTFQKTGDAHPGMIRNELADRLANEGATMPAGDRVLTISYGKRHVGSLLAIAFQRWWEVDRPSYRGLRLKAELRKHPGLRFPRRQLGYLLAARTHHGDFADYHERFNHDSAETRCPCRRRKSPTHLFYCKKIPRSLRPRLEPEPDKAFRNYVGRSFKTFAKLADFYYTKISGSKGRRLCLAGDRAVTQPPKQEQLLVKLLIFISFVTWKHALTRLAAQHS</sequence>
<keyword evidence="2" id="KW-1185">Reference proteome</keyword>